<organism evidence="2 3">
    <name type="scientific">Chenggangzhangella methanolivorans</name>
    <dbReference type="NCBI Taxonomy" id="1437009"/>
    <lineage>
        <taxon>Bacteria</taxon>
        <taxon>Pseudomonadati</taxon>
        <taxon>Pseudomonadota</taxon>
        <taxon>Alphaproteobacteria</taxon>
        <taxon>Hyphomicrobiales</taxon>
        <taxon>Methylopilaceae</taxon>
        <taxon>Chenggangzhangella</taxon>
    </lineage>
</organism>
<accession>A0A9E6UPH0</accession>
<dbReference type="Proteomes" id="UP000825701">
    <property type="component" value="Chromosome"/>
</dbReference>
<proteinExistence type="predicted"/>
<evidence type="ECO:0000313" key="3">
    <source>
        <dbReference type="Proteomes" id="UP000825701"/>
    </source>
</evidence>
<name>A0A9E6UPH0_9HYPH</name>
<feature type="coiled-coil region" evidence="1">
    <location>
        <begin position="25"/>
        <end position="52"/>
    </location>
</feature>
<dbReference type="AlphaFoldDB" id="A0A9E6UPH0"/>
<gene>
    <name evidence="2" type="ORF">K6K41_12485</name>
</gene>
<evidence type="ECO:0000313" key="2">
    <source>
        <dbReference type="EMBL" id="QZO02356.1"/>
    </source>
</evidence>
<keyword evidence="1" id="KW-0175">Coiled coil</keyword>
<dbReference type="KEGG" id="cmet:K6K41_12485"/>
<protein>
    <submittedName>
        <fullName evidence="2">Uncharacterized protein</fullName>
    </submittedName>
</protein>
<dbReference type="EMBL" id="CP081869">
    <property type="protein sequence ID" value="QZO02356.1"/>
    <property type="molecule type" value="Genomic_DNA"/>
</dbReference>
<keyword evidence="3" id="KW-1185">Reference proteome</keyword>
<sequence length="169" mass="19528">MPSRRCLVHGSRRLRRHHFGLLRKRAELFNEAERLRDRMAEIRNDIEALDRTLGSFGYIGDLDAAMPRQKRQVMFGTGELTRTLMREVADADGPMMSRELAQTVISLRADDARDRKLLSEVTRWASKALRKQRDEGRVQSAPDQNGNLLWVRRNSNPAIPPKRLGSNYF</sequence>
<evidence type="ECO:0000256" key="1">
    <source>
        <dbReference type="SAM" id="Coils"/>
    </source>
</evidence>
<reference evidence="2" key="1">
    <citation type="submission" date="2021-08" db="EMBL/GenBank/DDBJ databases">
        <authorList>
            <person name="Zhang H."/>
            <person name="Xu M."/>
            <person name="Yu Z."/>
            <person name="Yang L."/>
            <person name="Cai Y."/>
        </authorList>
    </citation>
    <scope>NUCLEOTIDE SEQUENCE</scope>
    <source>
        <strain evidence="2">CHL1</strain>
    </source>
</reference>